<protein>
    <submittedName>
        <fullName evidence="1">Uncharacterized protein</fullName>
    </submittedName>
</protein>
<gene>
    <name evidence="1" type="ORF">ABEB36_009265</name>
</gene>
<sequence>MVPSIIGGLYPSTTSGNQSQVEFFSSASEPSSSVLQRSKKNNTVSEALQSISSSLKNYVTSASATDIFCQYLFNEMEKFLADLREELKDDIMTMLIEKRKLLRNRNNSYN</sequence>
<dbReference type="Proteomes" id="UP001566132">
    <property type="component" value="Unassembled WGS sequence"/>
</dbReference>
<comment type="caution">
    <text evidence="1">The sequence shown here is derived from an EMBL/GenBank/DDBJ whole genome shotgun (WGS) entry which is preliminary data.</text>
</comment>
<proteinExistence type="predicted"/>
<dbReference type="AlphaFoldDB" id="A0ABD1EGC2"/>
<evidence type="ECO:0000313" key="2">
    <source>
        <dbReference type="Proteomes" id="UP001566132"/>
    </source>
</evidence>
<accession>A0ABD1EGC2</accession>
<name>A0ABD1EGC2_HYPHA</name>
<organism evidence="1 2">
    <name type="scientific">Hypothenemus hampei</name>
    <name type="common">Coffee berry borer</name>
    <dbReference type="NCBI Taxonomy" id="57062"/>
    <lineage>
        <taxon>Eukaryota</taxon>
        <taxon>Metazoa</taxon>
        <taxon>Ecdysozoa</taxon>
        <taxon>Arthropoda</taxon>
        <taxon>Hexapoda</taxon>
        <taxon>Insecta</taxon>
        <taxon>Pterygota</taxon>
        <taxon>Neoptera</taxon>
        <taxon>Endopterygota</taxon>
        <taxon>Coleoptera</taxon>
        <taxon>Polyphaga</taxon>
        <taxon>Cucujiformia</taxon>
        <taxon>Curculionidae</taxon>
        <taxon>Scolytinae</taxon>
        <taxon>Hypothenemus</taxon>
    </lineage>
</organism>
<evidence type="ECO:0000313" key="1">
    <source>
        <dbReference type="EMBL" id="KAL1493561.1"/>
    </source>
</evidence>
<dbReference type="EMBL" id="JBDJPC010000007">
    <property type="protein sequence ID" value="KAL1493561.1"/>
    <property type="molecule type" value="Genomic_DNA"/>
</dbReference>
<reference evidence="1 2" key="1">
    <citation type="submission" date="2024-05" db="EMBL/GenBank/DDBJ databases">
        <title>Genetic variation in Jamaican populations of the coffee berry borer (Hypothenemus hampei).</title>
        <authorList>
            <person name="Errbii M."/>
            <person name="Myrie A."/>
        </authorList>
    </citation>
    <scope>NUCLEOTIDE SEQUENCE [LARGE SCALE GENOMIC DNA]</scope>
    <source>
        <strain evidence="1">JA-Hopewell-2020-01-JO</strain>
        <tissue evidence="1">Whole body</tissue>
    </source>
</reference>
<keyword evidence="2" id="KW-1185">Reference proteome</keyword>